<comment type="caution">
    <text evidence="1">The sequence shown here is derived from an EMBL/GenBank/DDBJ whole genome shotgun (WGS) entry which is preliminary data.</text>
</comment>
<evidence type="ECO:0000313" key="2">
    <source>
        <dbReference type="Proteomes" id="UP001147747"/>
    </source>
</evidence>
<dbReference type="Proteomes" id="UP001147747">
    <property type="component" value="Unassembled WGS sequence"/>
</dbReference>
<dbReference type="AlphaFoldDB" id="A0A9W9SJJ0"/>
<dbReference type="EMBL" id="JAPZBU010000011">
    <property type="protein sequence ID" value="KAJ5378454.1"/>
    <property type="molecule type" value="Genomic_DNA"/>
</dbReference>
<keyword evidence="2" id="KW-1185">Reference proteome</keyword>
<protein>
    <submittedName>
        <fullName evidence="1">Uncharacterized protein</fullName>
    </submittedName>
</protein>
<dbReference type="OrthoDB" id="4364220at2759"/>
<organism evidence="1 2">
    <name type="scientific">Penicillium cosmopolitanum</name>
    <dbReference type="NCBI Taxonomy" id="1131564"/>
    <lineage>
        <taxon>Eukaryota</taxon>
        <taxon>Fungi</taxon>
        <taxon>Dikarya</taxon>
        <taxon>Ascomycota</taxon>
        <taxon>Pezizomycotina</taxon>
        <taxon>Eurotiomycetes</taxon>
        <taxon>Eurotiomycetidae</taxon>
        <taxon>Eurotiales</taxon>
        <taxon>Aspergillaceae</taxon>
        <taxon>Penicillium</taxon>
    </lineage>
</organism>
<reference evidence="1" key="1">
    <citation type="submission" date="2022-12" db="EMBL/GenBank/DDBJ databases">
        <authorList>
            <person name="Petersen C."/>
        </authorList>
    </citation>
    <scope>NUCLEOTIDE SEQUENCE</scope>
    <source>
        <strain evidence="1">IBT 29677</strain>
    </source>
</reference>
<accession>A0A9W9SJJ0</accession>
<dbReference type="GeneID" id="81375190"/>
<name>A0A9W9SJJ0_9EURO</name>
<evidence type="ECO:0000313" key="1">
    <source>
        <dbReference type="EMBL" id="KAJ5378454.1"/>
    </source>
</evidence>
<reference evidence="1" key="2">
    <citation type="journal article" date="2023" name="IMA Fungus">
        <title>Comparative genomic study of the Penicillium genus elucidates a diverse pangenome and 15 lateral gene transfer events.</title>
        <authorList>
            <person name="Petersen C."/>
            <person name="Sorensen T."/>
            <person name="Nielsen M.R."/>
            <person name="Sondergaard T.E."/>
            <person name="Sorensen J.L."/>
            <person name="Fitzpatrick D.A."/>
            <person name="Frisvad J.C."/>
            <person name="Nielsen K.L."/>
        </authorList>
    </citation>
    <scope>NUCLEOTIDE SEQUENCE</scope>
    <source>
        <strain evidence="1">IBT 29677</strain>
    </source>
</reference>
<proteinExistence type="predicted"/>
<dbReference type="RefSeq" id="XP_056482240.1">
    <property type="nucleotide sequence ID" value="XM_056636210.1"/>
</dbReference>
<gene>
    <name evidence="1" type="ORF">N7509_011573</name>
</gene>
<sequence length="237" mass="27252">MSIDSKNNQYTMAEVKEFGERFHNYMNESNAPGCTVPPITFTLASLDGPAWSSEYRPKRLQSEHEEMIRTLGLPIESDSGIEHSQSQYRYVWITNLVTWTEWCGHIGPGVVFMDLVIRNRQAGDPRLTDMTKAIYETSYPIDTLKHIFFCDVVNSEARRIIENQVIKRMFRPRAITSYEVESDQFKLILGTELGRFVARLILGTWGQGVKRVERVTVMAHLPQKTLSDLRFDIGDCP</sequence>